<feature type="transmembrane region" description="Helical" evidence="1">
    <location>
        <begin position="42"/>
        <end position="61"/>
    </location>
</feature>
<keyword evidence="1" id="KW-0472">Membrane</keyword>
<sequence>MVNSRKGNIIIFIIIIAFFEFLFEWVYYVMTGLDEESFYKGLISDLPFVIIMGFVSLLIVHTSNKYFKYKDNIYIRVSFELFVSLVFACTYSFLLNYVFGNLFFEEAVYPELPSLIILVLGNSFIILILELFFYNQRQLESQKHIAVIEKEKIEYLYSTLKTQVHPHFLFNSLNVLSSLIFEDPQRANIYTKKLSNVYRYLLSTNTQKSVLVKDEISFVESYLYLLLIRFEDALQINIAGNREIQKQVIPVSIQLLIENAIKHNVVSVDRPLLVEISITSDYIEVTNNIQPRLNVEESGHGLSNLQKQYTLYDKEIEVSKTRSRFIVRIPYL</sequence>
<feature type="transmembrane region" description="Helical" evidence="1">
    <location>
        <begin position="9"/>
        <end position="30"/>
    </location>
</feature>
<dbReference type="EMBL" id="QICL01000001">
    <property type="protein sequence ID" value="PXV68775.1"/>
    <property type="molecule type" value="Genomic_DNA"/>
</dbReference>
<dbReference type="PANTHER" id="PTHR34220:SF7">
    <property type="entry name" value="SENSOR HISTIDINE KINASE YPDA"/>
    <property type="match status" value="1"/>
</dbReference>
<reference evidence="3 4" key="1">
    <citation type="submission" date="2018-03" db="EMBL/GenBank/DDBJ databases">
        <title>Genomic Encyclopedia of Archaeal and Bacterial Type Strains, Phase II (KMG-II): from individual species to whole genera.</title>
        <authorList>
            <person name="Goeker M."/>
        </authorList>
    </citation>
    <scope>NUCLEOTIDE SEQUENCE [LARGE SCALE GENOMIC DNA]</scope>
    <source>
        <strain evidence="3 4">DSM 100214</strain>
    </source>
</reference>
<feature type="transmembrane region" description="Helical" evidence="1">
    <location>
        <begin position="114"/>
        <end position="134"/>
    </location>
</feature>
<dbReference type="Pfam" id="PF06580">
    <property type="entry name" value="His_kinase"/>
    <property type="match status" value="1"/>
</dbReference>
<name>A0A2V3Q0E6_9BACT</name>
<accession>A0A2V3Q0E6</accession>
<dbReference type="PANTHER" id="PTHR34220">
    <property type="entry name" value="SENSOR HISTIDINE KINASE YPDA"/>
    <property type="match status" value="1"/>
</dbReference>
<dbReference type="AlphaFoldDB" id="A0A2V3Q0E6"/>
<comment type="caution">
    <text evidence="3">The sequence shown here is derived from an EMBL/GenBank/DDBJ whole genome shotgun (WGS) entry which is preliminary data.</text>
</comment>
<dbReference type="Proteomes" id="UP000247973">
    <property type="component" value="Unassembled WGS sequence"/>
</dbReference>
<keyword evidence="4" id="KW-1185">Reference proteome</keyword>
<protein>
    <submittedName>
        <fullName evidence="3">Histidine kinase</fullName>
    </submittedName>
</protein>
<evidence type="ECO:0000313" key="4">
    <source>
        <dbReference type="Proteomes" id="UP000247973"/>
    </source>
</evidence>
<dbReference type="GO" id="GO:0016020">
    <property type="term" value="C:membrane"/>
    <property type="evidence" value="ECO:0007669"/>
    <property type="project" value="InterPro"/>
</dbReference>
<evidence type="ECO:0000256" key="1">
    <source>
        <dbReference type="SAM" id="Phobius"/>
    </source>
</evidence>
<keyword evidence="1" id="KW-0812">Transmembrane</keyword>
<keyword evidence="1" id="KW-1133">Transmembrane helix</keyword>
<evidence type="ECO:0000313" key="3">
    <source>
        <dbReference type="EMBL" id="PXV68775.1"/>
    </source>
</evidence>
<feature type="domain" description="Signal transduction histidine kinase internal region" evidence="2">
    <location>
        <begin position="158"/>
        <end position="234"/>
    </location>
</feature>
<feature type="transmembrane region" description="Helical" evidence="1">
    <location>
        <begin position="73"/>
        <end position="94"/>
    </location>
</feature>
<dbReference type="GO" id="GO:0000155">
    <property type="term" value="F:phosphorelay sensor kinase activity"/>
    <property type="evidence" value="ECO:0007669"/>
    <property type="project" value="InterPro"/>
</dbReference>
<proteinExistence type="predicted"/>
<dbReference type="InterPro" id="IPR050640">
    <property type="entry name" value="Bact_2-comp_sensor_kinase"/>
</dbReference>
<keyword evidence="3" id="KW-0808">Transferase</keyword>
<gene>
    <name evidence="3" type="ORF">CLV62_10138</name>
</gene>
<keyword evidence="3" id="KW-0418">Kinase</keyword>
<organism evidence="3 4">
    <name type="scientific">Dysgonomonas alginatilytica</name>
    <dbReference type="NCBI Taxonomy" id="1605892"/>
    <lineage>
        <taxon>Bacteria</taxon>
        <taxon>Pseudomonadati</taxon>
        <taxon>Bacteroidota</taxon>
        <taxon>Bacteroidia</taxon>
        <taxon>Bacteroidales</taxon>
        <taxon>Dysgonomonadaceae</taxon>
        <taxon>Dysgonomonas</taxon>
    </lineage>
</organism>
<dbReference type="InterPro" id="IPR010559">
    <property type="entry name" value="Sig_transdc_His_kin_internal"/>
</dbReference>
<evidence type="ECO:0000259" key="2">
    <source>
        <dbReference type="Pfam" id="PF06580"/>
    </source>
</evidence>